<dbReference type="Proteomes" id="UP001276902">
    <property type="component" value="Unassembled WGS sequence"/>
</dbReference>
<dbReference type="RefSeq" id="WP_022936509.1">
    <property type="nucleotide sequence ID" value="NZ_BAABZA010000001.1"/>
</dbReference>
<accession>A0A318L0X3</accession>
<dbReference type="EMBL" id="QJKH01000001">
    <property type="protein sequence ID" value="PXX81595.1"/>
    <property type="molecule type" value="Genomic_DNA"/>
</dbReference>
<reference evidence="2 3" key="1">
    <citation type="submission" date="2018-05" db="EMBL/GenBank/DDBJ databases">
        <title>Genomic Encyclopedia of Type Strains, Phase IV (KMG-IV): sequencing the most valuable type-strain genomes for metagenomic binning, comparative biology and taxonomic classification.</title>
        <authorList>
            <person name="Goeker M."/>
        </authorList>
    </citation>
    <scope>NUCLEOTIDE SEQUENCE [LARGE SCALE GENOMIC DNA]</scope>
    <source>
        <strain evidence="2 3">JC118</strain>
    </source>
</reference>
<dbReference type="OrthoDB" id="9863612at2"/>
<proteinExistence type="predicted"/>
<dbReference type="EMBL" id="JALDAW010000008">
    <property type="protein sequence ID" value="MDY5166972.1"/>
    <property type="molecule type" value="Genomic_DNA"/>
</dbReference>
<evidence type="ECO:0000313" key="2">
    <source>
        <dbReference type="EMBL" id="PXX81595.1"/>
    </source>
</evidence>
<evidence type="ECO:0000313" key="1">
    <source>
        <dbReference type="EMBL" id="MDY5166972.1"/>
    </source>
</evidence>
<evidence type="ECO:0000313" key="3">
    <source>
        <dbReference type="Proteomes" id="UP000247612"/>
    </source>
</evidence>
<name>A0A318L0X3_9FIRM</name>
<comment type="caution">
    <text evidence="2">The sequence shown here is derived from an EMBL/GenBank/DDBJ whole genome shotgun (WGS) entry which is preliminary data.</text>
</comment>
<sequence>MDKDYDLVFETPRGKRSGYLIFMIEKQALNGVLNIGSANASFFGGTFDERQFSFKGSIYFHYLHLNYQVKGQWLSDMIQGNLYIRHMKFNFKGYPHIRKHQP</sequence>
<dbReference type="AlphaFoldDB" id="A0A318L0X3"/>
<gene>
    <name evidence="2" type="ORF">DES51_101205</name>
    <name evidence="1" type="ORF">MQE39_02380</name>
</gene>
<organism evidence="2 3">
    <name type="scientific">Dielma fastidiosa</name>
    <dbReference type="NCBI Taxonomy" id="1034346"/>
    <lineage>
        <taxon>Bacteria</taxon>
        <taxon>Bacillati</taxon>
        <taxon>Bacillota</taxon>
        <taxon>Erysipelotrichia</taxon>
        <taxon>Erysipelotrichales</taxon>
        <taxon>Erysipelotrichaceae</taxon>
        <taxon>Dielma</taxon>
    </lineage>
</organism>
<dbReference type="Proteomes" id="UP000247612">
    <property type="component" value="Unassembled WGS sequence"/>
</dbReference>
<keyword evidence="3" id="KW-1185">Reference proteome</keyword>
<dbReference type="STRING" id="1034346.GCA_000313565_00202"/>
<protein>
    <submittedName>
        <fullName evidence="2">Uncharacterized protein</fullName>
    </submittedName>
</protein>
<reference evidence="1" key="2">
    <citation type="submission" date="2022-03" db="EMBL/GenBank/DDBJ databases">
        <title>First case of bacteraemia caused by Dielma fastidiosa in a patient hospitalised with diverticulitis.</title>
        <authorList>
            <person name="Forman-Ankjaer B."/>
            <person name="Hvid-Jensen F."/>
            <person name="Kobel C.M."/>
            <person name="Greve T."/>
        </authorList>
    </citation>
    <scope>NUCLEOTIDE SEQUENCE</scope>
    <source>
        <strain evidence="1">AUH_DF_2021</strain>
    </source>
</reference>